<dbReference type="KEGG" id="caci:CLOAM0220"/>
<dbReference type="GO" id="GO:0005524">
    <property type="term" value="F:ATP binding"/>
    <property type="evidence" value="ECO:0007669"/>
    <property type="project" value="UniProtKB-KW"/>
</dbReference>
<dbReference type="Pfam" id="PF22679">
    <property type="entry name" value="T1R_D3-like"/>
    <property type="match status" value="1"/>
</dbReference>
<keyword evidence="3" id="KW-0347">Helicase</keyword>
<name>B0VF77_CLOAI</name>
<dbReference type="PANTHER" id="PTHR42927">
    <property type="entry name" value="HELICASE SUPERFAMILY 1 AND 2 DOMAIN-CONTAINING PROTEIN"/>
    <property type="match status" value="1"/>
</dbReference>
<keyword evidence="4" id="KW-1185">Reference proteome</keyword>
<evidence type="ECO:0000256" key="1">
    <source>
        <dbReference type="SAM" id="MobiDB-lite"/>
    </source>
</evidence>
<dbReference type="Pfam" id="PF18766">
    <property type="entry name" value="SWI2_SNF2"/>
    <property type="match status" value="1"/>
</dbReference>
<evidence type="ECO:0000259" key="2">
    <source>
        <dbReference type="PROSITE" id="PS51192"/>
    </source>
</evidence>
<evidence type="ECO:0000313" key="4">
    <source>
        <dbReference type="Proteomes" id="UP000002019"/>
    </source>
</evidence>
<accession>B0VF77</accession>
<dbReference type="SUPFAM" id="SSF52540">
    <property type="entry name" value="P-loop containing nucleoside triphosphate hydrolases"/>
    <property type="match status" value="1"/>
</dbReference>
<sequence length="1011" mass="115724">MMHTHNEQSFESYIESVMQDGWTSVANTAFDVGNALFAEQTIDFIKQSQPTLWAELAKLNGDLLPGQIIKALVKERNLKGTLHILRHGFKFQGNTLKLAYYRPAHSLSKEAEALYQCNTFQVCRQVFYHPDKQQSIDMVLAINGIPVATLELKNPGTGQNVKHAIKQYQNDRDPSAPLLSFKTGALVHFAVDTDEVYMTTHLMKQKTSFLPFNRGSNPQSVDCGKGNPIHPSGHRTAYLWEDVLQPDSLLEIVGSFIFIENAGKKDEHIIFPRYHQLDSVRRLLAQVKSDQTGKNYLIQHSAGSGKTNSISWLAHRLANLHTDQDKLIFDCVIVITDRVVLDRQLQDAIYQIEHAMGVVAPIKEGSQQLANALVDGTKIVITTLQKFPFILRGLLRIAGAKDTDMPDEAALLKSKAWQKKIAGRKYAIIVDEAHSSQTGEAARDMKQILGDKAVRTEDVEDWQDELNLVMESRGQQPNLSFFAFTATPKGKTLELFGTHGKAFHNYSMRQAIEEGFILDVLQRYTTYSTYFKMIKKTADDPSMPAKKAAKKLCKFMRLHPRNVSQKTEIIIEHFRSCIMPLIGRKAKAMVVTDSRLQAVRYMLAFQKYIGENHYTDVHPLVAFSGTVIDPETELEYTEPGMNIDYKNGRHISETQLKDRFGSEDYQILLVANKYQTGYDQPQLCAMYVDKRLDGVQAVQTLSRLNRIYPGKEAPFVLDFVNKAEDILAAFKPYYTVTELESESDPTHLEEIKHELNQMQIYDWKEVEDFAKIFYKPLGEQKRGDHAALQKHLQSAVERYKQLESDEDRDKFHDKLKAYVRLYAFVTQLINYTDQEQEMLYSFGRFLLPHIHPSDSRDAYPEKDVELQYYRLQKVMEGSIDLSEGEEVKVKSPTDTGTRKAKEEDKPLSEIIETLNERFGTDFSEADRLFFEQIKETALQDESVLKTAAANPLDKFELGIEQIIKDLMMNRLKENDKIVSRYMDDEKFQKVIFNLLSKELFNDINGDYNAKR</sequence>
<dbReference type="InterPro" id="IPR055180">
    <property type="entry name" value="HsdR_RecA-like_helicase_dom_2"/>
</dbReference>
<dbReference type="InterPro" id="IPR040980">
    <property type="entry name" value="SWI2_SNF2"/>
</dbReference>
<dbReference type="Pfam" id="PF04313">
    <property type="entry name" value="HSDR_N"/>
    <property type="match status" value="1"/>
</dbReference>
<keyword evidence="3" id="KW-0067">ATP-binding</keyword>
<dbReference type="AlphaFoldDB" id="B0VF77"/>
<proteinExistence type="predicted"/>
<dbReference type="InterPro" id="IPR027417">
    <property type="entry name" value="P-loop_NTPase"/>
</dbReference>
<dbReference type="STRING" id="459349.CLOAM0220"/>
<dbReference type="EC" id="3.1.21.3" evidence="3"/>
<dbReference type="Proteomes" id="UP000002019">
    <property type="component" value="Chromosome"/>
</dbReference>
<dbReference type="eggNOG" id="COG0610">
    <property type="taxonomic scope" value="Bacteria"/>
</dbReference>
<dbReference type="InterPro" id="IPR014001">
    <property type="entry name" value="Helicase_ATP-bd"/>
</dbReference>
<dbReference type="GO" id="GO:0004386">
    <property type="term" value="F:helicase activity"/>
    <property type="evidence" value="ECO:0007669"/>
    <property type="project" value="UniProtKB-KW"/>
</dbReference>
<dbReference type="PROSITE" id="PS51192">
    <property type="entry name" value="HELICASE_ATP_BIND_1"/>
    <property type="match status" value="1"/>
</dbReference>
<dbReference type="GO" id="GO:0009035">
    <property type="term" value="F:type I site-specific deoxyribonuclease activity"/>
    <property type="evidence" value="ECO:0007669"/>
    <property type="project" value="UniProtKB-EC"/>
</dbReference>
<dbReference type="SMART" id="SM00487">
    <property type="entry name" value="DEXDc"/>
    <property type="match status" value="1"/>
</dbReference>
<dbReference type="InterPro" id="IPR007409">
    <property type="entry name" value="Restrct_endonuc_type1_HsdR_N"/>
</dbReference>
<organism evidence="3 4">
    <name type="scientific">Cloacimonas acidaminovorans (strain Evry)</name>
    <dbReference type="NCBI Taxonomy" id="459349"/>
    <lineage>
        <taxon>Bacteria</taxon>
        <taxon>Pseudomonadati</taxon>
        <taxon>Candidatus Cloacimonadota</taxon>
        <taxon>Candidatus Cloacimonadia</taxon>
        <taxon>Candidatus Cloacimonadales</taxon>
        <taxon>Candidatus Cloacimonadaceae</taxon>
        <taxon>Candidatus Cloacimonas</taxon>
    </lineage>
</organism>
<dbReference type="Gene3D" id="3.90.1570.50">
    <property type="match status" value="1"/>
</dbReference>
<dbReference type="EMBL" id="CU466930">
    <property type="protein sequence ID" value="CAO80129.1"/>
    <property type="molecule type" value="Genomic_DNA"/>
</dbReference>
<reference evidence="3 4" key="1">
    <citation type="journal article" date="2008" name="J. Bacteriol.">
        <title>'Candidatus Cloacamonas acidaminovorans': genome sequence reconstruction provides a first glimpse of a new bacterial division.</title>
        <authorList>
            <person name="Pelletier E."/>
            <person name="Kreimeyer A."/>
            <person name="Bocs S."/>
            <person name="Rouy Z."/>
            <person name="Gyapay G."/>
            <person name="Chouari R."/>
            <person name="Riviere D."/>
            <person name="Ganesan A."/>
            <person name="Daegelen P."/>
            <person name="Sghir A."/>
            <person name="Cohen G.N."/>
            <person name="Medigue C."/>
            <person name="Weissenbach J."/>
            <person name="Le Paslier D."/>
        </authorList>
    </citation>
    <scope>NUCLEOTIDE SEQUENCE [LARGE SCALE GENOMIC DNA]</scope>
    <source>
        <strain evidence="4">Evry</strain>
    </source>
</reference>
<keyword evidence="3" id="KW-0378">Hydrolase</keyword>
<dbReference type="GO" id="GO:0003677">
    <property type="term" value="F:DNA binding"/>
    <property type="evidence" value="ECO:0007669"/>
    <property type="project" value="UniProtKB-KW"/>
</dbReference>
<evidence type="ECO:0000313" key="3">
    <source>
        <dbReference type="EMBL" id="CAO80129.1"/>
    </source>
</evidence>
<feature type="domain" description="Helicase ATP-binding" evidence="2">
    <location>
        <begin position="287"/>
        <end position="506"/>
    </location>
</feature>
<dbReference type="RefSeq" id="WP_015423990.1">
    <property type="nucleotide sequence ID" value="NC_020449.1"/>
</dbReference>
<feature type="region of interest" description="Disordered" evidence="1">
    <location>
        <begin position="885"/>
        <end position="904"/>
    </location>
</feature>
<dbReference type="PANTHER" id="PTHR42927:SF1">
    <property type="entry name" value="HELICASE SUPERFAMILY 1 AND 2 DOMAIN-CONTAINING PROTEIN"/>
    <property type="match status" value="1"/>
</dbReference>
<gene>
    <name evidence="3" type="ordered locus">CLOAM0220</name>
</gene>
<dbReference type="Gene3D" id="3.40.50.300">
    <property type="entry name" value="P-loop containing nucleotide triphosphate hydrolases"/>
    <property type="match status" value="2"/>
</dbReference>
<dbReference type="GO" id="GO:0009307">
    <property type="term" value="P:DNA restriction-modification system"/>
    <property type="evidence" value="ECO:0007669"/>
    <property type="project" value="UniProtKB-KW"/>
</dbReference>
<dbReference type="REBASE" id="20277">
    <property type="entry name" value="CacGORF217P"/>
</dbReference>
<protein>
    <submittedName>
        <fullName evidence="3">DEAD/DEAH box helicase</fullName>
        <ecNumber evidence="3">3.1.21.3</ecNumber>
    </submittedName>
</protein>
<keyword evidence="3" id="KW-0547">Nucleotide-binding</keyword>
<dbReference type="HOGENOM" id="CLU_010804_0_0_0"/>